<dbReference type="GO" id="GO:0005789">
    <property type="term" value="C:endoplasmic reticulum membrane"/>
    <property type="evidence" value="ECO:0007669"/>
    <property type="project" value="UniProtKB-SubCell"/>
</dbReference>
<evidence type="ECO:0000256" key="6">
    <source>
        <dbReference type="ARBA" id="ARBA00022989"/>
    </source>
</evidence>
<dbReference type="GO" id="GO:0071816">
    <property type="term" value="P:tail-anchored membrane protein insertion into ER membrane"/>
    <property type="evidence" value="ECO:0007669"/>
    <property type="project" value="InterPro"/>
</dbReference>
<keyword evidence="5 8" id="KW-0256">Endoplasmic reticulum</keyword>
<dbReference type="InterPro" id="IPR027538">
    <property type="entry name" value="Get1_fungi"/>
</dbReference>
<comment type="subcellular location">
    <subcellularLocation>
        <location evidence="1">Endoplasmic reticulum membrane</location>
        <topology evidence="1">Multi-pass membrane protein</topology>
    </subcellularLocation>
</comment>
<dbReference type="InterPro" id="IPR029012">
    <property type="entry name" value="Helix_hairpin_bin_sf"/>
</dbReference>
<gene>
    <name evidence="8" type="primary">GET1</name>
    <name evidence="10" type="ORF">Agabi119p4_1488</name>
</gene>
<feature type="topological domain" description="Lumenal" evidence="8">
    <location>
        <begin position="1"/>
        <end position="4"/>
    </location>
</feature>
<dbReference type="PANTHER" id="PTHR42650">
    <property type="entry name" value="TAIL-ANCHORED PROTEIN INSERTION RECEPTOR WRB"/>
    <property type="match status" value="1"/>
</dbReference>
<feature type="topological domain" description="Cytoplasmic" evidence="8">
    <location>
        <begin position="171"/>
        <end position="204"/>
    </location>
</feature>
<keyword evidence="4 8" id="KW-0812">Transmembrane</keyword>
<dbReference type="InterPro" id="IPR028945">
    <property type="entry name" value="Get1"/>
</dbReference>
<evidence type="ECO:0000313" key="10">
    <source>
        <dbReference type="EMBL" id="KAF7782112.1"/>
    </source>
</evidence>
<evidence type="ECO:0008006" key="12">
    <source>
        <dbReference type="Google" id="ProtNLM"/>
    </source>
</evidence>
<evidence type="ECO:0000256" key="2">
    <source>
        <dbReference type="ARBA" id="ARBA00010799"/>
    </source>
</evidence>
<feature type="chain" id="PRO_5034347568" description="Guided entry of tail-anchored proteins 1" evidence="9">
    <location>
        <begin position="20"/>
        <end position="204"/>
    </location>
</feature>
<evidence type="ECO:0000256" key="1">
    <source>
        <dbReference type="ARBA" id="ARBA00004477"/>
    </source>
</evidence>
<evidence type="ECO:0000256" key="5">
    <source>
        <dbReference type="ARBA" id="ARBA00022824"/>
    </source>
</evidence>
<evidence type="ECO:0000256" key="7">
    <source>
        <dbReference type="ARBA" id="ARBA00023136"/>
    </source>
</evidence>
<evidence type="ECO:0000256" key="3">
    <source>
        <dbReference type="ARBA" id="ARBA00022448"/>
    </source>
</evidence>
<dbReference type="GO" id="GO:0043495">
    <property type="term" value="F:protein-membrane adaptor activity"/>
    <property type="evidence" value="ECO:0007669"/>
    <property type="project" value="TreeGrafter"/>
</dbReference>
<evidence type="ECO:0000256" key="4">
    <source>
        <dbReference type="ARBA" id="ARBA00022692"/>
    </source>
</evidence>
<keyword evidence="7 8" id="KW-0472">Membrane</keyword>
<dbReference type="HAMAP" id="MF_03113">
    <property type="entry name" value="Get1"/>
    <property type="match status" value="1"/>
</dbReference>
<name>A0A8H7F7E9_AGABI</name>
<evidence type="ECO:0000313" key="11">
    <source>
        <dbReference type="Proteomes" id="UP000629468"/>
    </source>
</evidence>
<comment type="caution">
    <text evidence="10">The sequence shown here is derived from an EMBL/GenBank/DDBJ whole genome shotgun (WGS) entry which is preliminary data.</text>
</comment>
<proteinExistence type="inferred from homology"/>
<keyword evidence="3 8" id="KW-0813">Transport</keyword>
<protein>
    <recommendedName>
        <fullName evidence="12">Guided entry of tail-anchored proteins 1</fullName>
    </recommendedName>
</protein>
<accession>A0A8H7F7E9</accession>
<organism evidence="10 11">
    <name type="scientific">Agaricus bisporus var. burnettii</name>
    <dbReference type="NCBI Taxonomy" id="192524"/>
    <lineage>
        <taxon>Eukaryota</taxon>
        <taxon>Fungi</taxon>
        <taxon>Dikarya</taxon>
        <taxon>Basidiomycota</taxon>
        <taxon>Agaricomycotina</taxon>
        <taxon>Agaricomycetes</taxon>
        <taxon>Agaricomycetidae</taxon>
        <taxon>Agaricales</taxon>
        <taxon>Agaricineae</taxon>
        <taxon>Agaricaceae</taxon>
        <taxon>Agaricus</taxon>
    </lineage>
</organism>
<comment type="similarity">
    <text evidence="2 8">Belongs to the WRB/GET1 family.</text>
</comment>
<dbReference type="EMBL" id="JABXXO010000003">
    <property type="protein sequence ID" value="KAF7782112.1"/>
    <property type="molecule type" value="Genomic_DNA"/>
</dbReference>
<evidence type="ECO:0000256" key="8">
    <source>
        <dbReference type="HAMAP-Rule" id="MF_03113"/>
    </source>
</evidence>
<dbReference type="Proteomes" id="UP000629468">
    <property type="component" value="Unassembled WGS sequence"/>
</dbReference>
<sequence>MPSLILTAFLIVLVAQVVSWIGESVLCDFAYALYLRTINSSLVRQQSRLKTELLKTKQELAKTSAQDQFAKWAKLRRSVDKMLSDLEKLNSKLSSGKTTFTIAFRVFLWIFVNIPQYGIAWRYRSKPVFWLPQGWFNPIVTWWLAFPFAPKGSVSVMTWTWACKYVLQIGNEAVKVIILPVFLPAQILRWSNVYVFVDYYNCQM</sequence>
<dbReference type="GO" id="GO:0043529">
    <property type="term" value="C:GET complex"/>
    <property type="evidence" value="ECO:0007669"/>
    <property type="project" value="InterPro"/>
</dbReference>
<comment type="caution">
    <text evidence="8">Lacks conserved residue(s) required for the propagation of feature annotation.</text>
</comment>
<keyword evidence="6 8" id="KW-1133">Transmembrane helix</keyword>
<dbReference type="Gene3D" id="1.10.287.660">
    <property type="entry name" value="Helix hairpin bin"/>
    <property type="match status" value="1"/>
</dbReference>
<feature type="signal peptide" evidence="9">
    <location>
        <begin position="1"/>
        <end position="19"/>
    </location>
</feature>
<evidence type="ECO:0000256" key="9">
    <source>
        <dbReference type="SAM" id="SignalP"/>
    </source>
</evidence>
<reference evidence="10 11" key="1">
    <citation type="journal article" name="Sci. Rep.">
        <title>Telomere-to-telomere assembled and centromere annotated genomes of the two main subspecies of the button mushroom Agaricus bisporus reveal especially polymorphic chromosome ends.</title>
        <authorList>
            <person name="Sonnenberg A.S.M."/>
            <person name="Sedaghat-Telgerd N."/>
            <person name="Lavrijssen B."/>
            <person name="Ohm R.A."/>
            <person name="Hendrickx P.M."/>
            <person name="Scholtmeijer K."/>
            <person name="Baars J.J.P."/>
            <person name="van Peer A."/>
        </authorList>
    </citation>
    <scope>NUCLEOTIDE SEQUENCE [LARGE SCALE GENOMIC DNA]</scope>
    <source>
        <strain evidence="10 11">H119_p4</strain>
    </source>
</reference>
<dbReference type="Pfam" id="PF04420">
    <property type="entry name" value="CHD5"/>
    <property type="match status" value="1"/>
</dbReference>
<dbReference type="AlphaFoldDB" id="A0A8H7F7E9"/>
<keyword evidence="9" id="KW-0732">Signal</keyword>
<dbReference type="PANTHER" id="PTHR42650:SF1">
    <property type="entry name" value="GUIDED ENTRY OF TAIL-ANCHORED PROTEINS FACTOR 1"/>
    <property type="match status" value="1"/>
</dbReference>